<accession>A0A1C6SYN9</accession>
<dbReference type="Gene3D" id="1.10.10.2840">
    <property type="entry name" value="PucR C-terminal helix-turn-helix domain"/>
    <property type="match status" value="1"/>
</dbReference>
<dbReference type="InterPro" id="IPR041522">
    <property type="entry name" value="CdaR_GGDEF"/>
</dbReference>
<dbReference type="EMBL" id="FMHV01000002">
    <property type="protein sequence ID" value="SCL34363.1"/>
    <property type="molecule type" value="Genomic_DNA"/>
</dbReference>
<protein>
    <submittedName>
        <fullName evidence="5">PucR C-terminal helix-turn-helix domain-containing protein</fullName>
    </submittedName>
</protein>
<evidence type="ECO:0000256" key="1">
    <source>
        <dbReference type="ARBA" id="ARBA00006754"/>
    </source>
</evidence>
<dbReference type="Proteomes" id="UP000199413">
    <property type="component" value="Unassembled WGS sequence"/>
</dbReference>
<dbReference type="AlphaFoldDB" id="A0A1C6SYN9"/>
<dbReference type="InterPro" id="IPR012914">
    <property type="entry name" value="PucR_dom"/>
</dbReference>
<reference evidence="6" key="1">
    <citation type="submission" date="2016-06" db="EMBL/GenBank/DDBJ databases">
        <authorList>
            <person name="Varghese N."/>
            <person name="Submissions Spin"/>
        </authorList>
    </citation>
    <scope>NUCLEOTIDE SEQUENCE [LARGE SCALE GENOMIC DNA]</scope>
    <source>
        <strain evidence="6">DSM 45431</strain>
    </source>
</reference>
<name>A0A1C6SYN9_9ACTN</name>
<dbReference type="PANTHER" id="PTHR33744">
    <property type="entry name" value="CARBOHYDRATE DIACID REGULATOR"/>
    <property type="match status" value="1"/>
</dbReference>
<feature type="domain" description="CdaR GGDEF-like" evidence="4">
    <location>
        <begin position="281"/>
        <end position="404"/>
    </location>
</feature>
<feature type="domain" description="PucR C-terminal helix-turn-helix" evidence="3">
    <location>
        <begin position="457"/>
        <end position="515"/>
    </location>
</feature>
<dbReference type="Pfam" id="PF07905">
    <property type="entry name" value="PucR"/>
    <property type="match status" value="1"/>
</dbReference>
<dbReference type="InterPro" id="IPR025736">
    <property type="entry name" value="PucR_C-HTH_dom"/>
</dbReference>
<organism evidence="5 6">
    <name type="scientific">Micromonospora rhizosphaerae</name>
    <dbReference type="NCBI Taxonomy" id="568872"/>
    <lineage>
        <taxon>Bacteria</taxon>
        <taxon>Bacillati</taxon>
        <taxon>Actinomycetota</taxon>
        <taxon>Actinomycetes</taxon>
        <taxon>Micromonosporales</taxon>
        <taxon>Micromonosporaceae</taxon>
        <taxon>Micromonospora</taxon>
    </lineage>
</organism>
<gene>
    <name evidence="5" type="ORF">GA0070624_4970</name>
</gene>
<sequence>MLLREVLAMPQLRLSVLAGADDLDRPLTRLYITDLLDPRRYLSGGEVVLTGLMWRRAPADSETFVAACAAAGVAAIGAGDAAYGSVPADLVEACRVHQVPLFEVPVEVSFRDILDEVNPSLWARRATGLASVLVRHRGLVAAMAAGARLGDLLSPVAADLGVDCWVLTPTGRIVAGTAGLDAAGRADLAAAFVAADRLPVAVTVAGRPLTVLAVPGRPEHRLASWLLAVTAGTARAPLPDAADELVSLVALARAQADEATRVERRLADRVGSLLDSGGDLAELRARLSSCGLSPDSTFLALTASLTGLPGPAELAVAVVEEILRPCAPQTVVAGLAADRPDGVLAVVSAPAQPASTVLDTVRAGIAALVPALGAGRLAVGISGPAAGAVALPGAVEEARHAWRAAIDRPGRATVVSADELASHLLLLAGVPTDTRRAFRDRLLGPLVEYDRVHDARLVQTLETFLDCSGSWTRCAELLHVHVNTLRYRIGRVEQLTGRDLNRFEDRVDLFLALRLPG</sequence>
<evidence type="ECO:0000259" key="3">
    <source>
        <dbReference type="Pfam" id="PF13556"/>
    </source>
</evidence>
<dbReference type="Pfam" id="PF17853">
    <property type="entry name" value="GGDEF_2"/>
    <property type="match status" value="1"/>
</dbReference>
<dbReference type="STRING" id="568872.GA0070624_4970"/>
<comment type="similarity">
    <text evidence="1">Belongs to the CdaR family.</text>
</comment>
<dbReference type="Pfam" id="PF13556">
    <property type="entry name" value="HTH_30"/>
    <property type="match status" value="1"/>
</dbReference>
<dbReference type="OrthoDB" id="8450798at2"/>
<keyword evidence="6" id="KW-1185">Reference proteome</keyword>
<evidence type="ECO:0000259" key="4">
    <source>
        <dbReference type="Pfam" id="PF17853"/>
    </source>
</evidence>
<evidence type="ECO:0000313" key="5">
    <source>
        <dbReference type="EMBL" id="SCL34363.1"/>
    </source>
</evidence>
<feature type="domain" description="Purine catabolism PurC-like" evidence="2">
    <location>
        <begin position="5"/>
        <end position="118"/>
    </location>
</feature>
<dbReference type="InterPro" id="IPR051448">
    <property type="entry name" value="CdaR-like_regulators"/>
</dbReference>
<evidence type="ECO:0000313" key="6">
    <source>
        <dbReference type="Proteomes" id="UP000199413"/>
    </source>
</evidence>
<evidence type="ECO:0000259" key="2">
    <source>
        <dbReference type="Pfam" id="PF07905"/>
    </source>
</evidence>
<proteinExistence type="inferred from homology"/>
<dbReference type="InterPro" id="IPR042070">
    <property type="entry name" value="PucR_C-HTH_sf"/>
</dbReference>
<dbReference type="PANTHER" id="PTHR33744:SF17">
    <property type="entry name" value="CONSERVED PROTEIN"/>
    <property type="match status" value="1"/>
</dbReference>